<evidence type="ECO:0000313" key="2">
    <source>
        <dbReference type="Proteomes" id="UP000598174"/>
    </source>
</evidence>
<proteinExistence type="predicted"/>
<organism evidence="1 2">
    <name type="scientific">Paractinoplanes ferrugineus</name>
    <dbReference type="NCBI Taxonomy" id="113564"/>
    <lineage>
        <taxon>Bacteria</taxon>
        <taxon>Bacillati</taxon>
        <taxon>Actinomycetota</taxon>
        <taxon>Actinomycetes</taxon>
        <taxon>Micromonosporales</taxon>
        <taxon>Micromonosporaceae</taxon>
        <taxon>Paractinoplanes</taxon>
    </lineage>
</organism>
<accession>A0A919MBI7</accession>
<sequence length="103" mass="11131">MIEARADQSMAAIQISAASASRRLFDDGRSASGVVSWALMGLRVRGGPRVAVGRSGRVVRGHSRAGRPDRRRGTIPKWVKHPLCAFREPDPCVFARLLPGIAV</sequence>
<dbReference type="AlphaFoldDB" id="A0A919MBI7"/>
<name>A0A919MBI7_9ACTN</name>
<reference evidence="1" key="1">
    <citation type="submission" date="2021-01" db="EMBL/GenBank/DDBJ databases">
        <title>Whole genome shotgun sequence of Actinoplanes ferrugineus NBRC 15555.</title>
        <authorList>
            <person name="Komaki H."/>
            <person name="Tamura T."/>
        </authorList>
    </citation>
    <scope>NUCLEOTIDE SEQUENCE</scope>
    <source>
        <strain evidence="1">NBRC 15555</strain>
    </source>
</reference>
<dbReference type="Proteomes" id="UP000598174">
    <property type="component" value="Unassembled WGS sequence"/>
</dbReference>
<keyword evidence="2" id="KW-1185">Reference proteome</keyword>
<dbReference type="EMBL" id="BOMM01000012">
    <property type="protein sequence ID" value="GIE09753.1"/>
    <property type="molecule type" value="Genomic_DNA"/>
</dbReference>
<evidence type="ECO:0000313" key="1">
    <source>
        <dbReference type="EMBL" id="GIE09753.1"/>
    </source>
</evidence>
<protein>
    <submittedName>
        <fullName evidence="1">Uncharacterized protein</fullName>
    </submittedName>
</protein>
<gene>
    <name evidence="1" type="ORF">Afe05nite_15930</name>
</gene>
<comment type="caution">
    <text evidence="1">The sequence shown here is derived from an EMBL/GenBank/DDBJ whole genome shotgun (WGS) entry which is preliminary data.</text>
</comment>